<dbReference type="EMBL" id="CP114202">
    <property type="protein sequence ID" value="WAT97756.1"/>
    <property type="molecule type" value="Genomic_DNA"/>
</dbReference>
<organism evidence="1 3">
    <name type="scientific">Streptomyces nigrescens</name>
    <dbReference type="NCBI Taxonomy" id="1920"/>
    <lineage>
        <taxon>Bacteria</taxon>
        <taxon>Bacillati</taxon>
        <taxon>Actinomycetota</taxon>
        <taxon>Actinomycetes</taxon>
        <taxon>Kitasatosporales</taxon>
        <taxon>Streptomycetaceae</taxon>
        <taxon>Streptomyces</taxon>
    </lineage>
</organism>
<evidence type="ECO:0000313" key="2">
    <source>
        <dbReference type="EMBL" id="WAT97756.1"/>
    </source>
</evidence>
<dbReference type="AlphaFoldDB" id="A0A640TI86"/>
<protein>
    <submittedName>
        <fullName evidence="1">Uncharacterized protein</fullName>
    </submittedName>
</protein>
<dbReference type="Proteomes" id="UP001210609">
    <property type="component" value="Chromosome"/>
</dbReference>
<accession>A0A640TI86</accession>
<reference evidence="1 3" key="1">
    <citation type="submission" date="2019-12" db="EMBL/GenBank/DDBJ databases">
        <title>Whole genome shotgun sequence of Streptomyces libani subsp. libani NBRC 13452.</title>
        <authorList>
            <person name="Ichikawa N."/>
            <person name="Kimura A."/>
            <person name="Kitahashi Y."/>
            <person name="Komaki H."/>
            <person name="Tamura T."/>
        </authorList>
    </citation>
    <scope>NUCLEOTIDE SEQUENCE [LARGE SCALE GENOMIC DNA]</scope>
    <source>
        <strain evidence="1 3">NBRC 13452</strain>
    </source>
</reference>
<sequence>MARVTAGVELRVLELRVLELGVLEIDCDTLPAETREAIVATHPRPDFNRRSLHAVHAGSAHRPRVMFGNVKADVLDRFEEG</sequence>
<dbReference type="RefSeq" id="WP_174876360.1">
    <property type="nucleotide sequence ID" value="NZ_BLIP01000001.1"/>
</dbReference>
<dbReference type="Proteomes" id="UP000429552">
    <property type="component" value="Unassembled WGS sequence"/>
</dbReference>
<evidence type="ECO:0000313" key="1">
    <source>
        <dbReference type="EMBL" id="GFE23289.1"/>
    </source>
</evidence>
<keyword evidence="4" id="KW-1185">Reference proteome</keyword>
<proteinExistence type="predicted"/>
<evidence type="ECO:0000313" key="4">
    <source>
        <dbReference type="Proteomes" id="UP001210609"/>
    </source>
</evidence>
<reference evidence="2 4" key="2">
    <citation type="submission" date="2022-12" db="EMBL/GenBank/DDBJ databases">
        <authorList>
            <person name="Ruckert C."/>
            <person name="Busche T."/>
            <person name="Kalinowski J."/>
            <person name="Wittmann C."/>
        </authorList>
    </citation>
    <scope>NUCLEOTIDE SEQUENCE [LARGE SCALE GENOMIC DNA]</scope>
    <source>
        <strain evidence="2 4">DSM 40555</strain>
    </source>
</reference>
<evidence type="ECO:0000313" key="3">
    <source>
        <dbReference type="Proteomes" id="UP000429552"/>
    </source>
</evidence>
<gene>
    <name evidence="1" type="ORF">Sliba_37420</name>
    <name evidence="2" type="ORF">STRLI_003733</name>
</gene>
<dbReference type="EMBL" id="BLIP01000001">
    <property type="protein sequence ID" value="GFE23289.1"/>
    <property type="molecule type" value="Genomic_DNA"/>
</dbReference>
<name>A0A640TI86_STRNI</name>